<dbReference type="OrthoDB" id="9789585at2"/>
<keyword evidence="4" id="KW-1185">Reference proteome</keyword>
<evidence type="ECO:0000313" key="3">
    <source>
        <dbReference type="EMBL" id="EWY38594.1"/>
    </source>
</evidence>
<dbReference type="InterPro" id="IPR051126">
    <property type="entry name" value="Thiosulfate_sulfurtransferase"/>
</dbReference>
<name>W9GXQ4_9PROT</name>
<dbReference type="SMART" id="SM00450">
    <property type="entry name" value="RHOD"/>
    <property type="match status" value="4"/>
</dbReference>
<dbReference type="Pfam" id="PF00581">
    <property type="entry name" value="Rhodanese"/>
    <property type="match status" value="4"/>
</dbReference>
<proteinExistence type="predicted"/>
<accession>W9GXQ4</accession>
<gene>
    <name evidence="3" type="ORF">N825_12345</name>
</gene>
<feature type="domain" description="Rhodanese" evidence="2">
    <location>
        <begin position="19"/>
        <end position="109"/>
    </location>
</feature>
<dbReference type="InterPro" id="IPR001763">
    <property type="entry name" value="Rhodanese-like_dom"/>
</dbReference>
<dbReference type="RefSeq" id="WP_037456729.1">
    <property type="nucleotide sequence ID" value="NZ_AVFL01000017.1"/>
</dbReference>
<feature type="domain" description="Rhodanese" evidence="2">
    <location>
        <begin position="142"/>
        <end position="233"/>
    </location>
</feature>
<evidence type="ECO:0000259" key="2">
    <source>
        <dbReference type="PROSITE" id="PS50206"/>
    </source>
</evidence>
<dbReference type="STRING" id="1385369.N825_12345"/>
<feature type="domain" description="Rhodanese" evidence="2">
    <location>
        <begin position="287"/>
        <end position="365"/>
    </location>
</feature>
<dbReference type="PANTHER" id="PTHR43855">
    <property type="entry name" value="THIOSULFATE SULFURTRANSFERASE"/>
    <property type="match status" value="1"/>
</dbReference>
<dbReference type="Gene3D" id="3.40.250.10">
    <property type="entry name" value="Rhodanese-like domain"/>
    <property type="match status" value="4"/>
</dbReference>
<dbReference type="AlphaFoldDB" id="W9GXQ4"/>
<dbReference type="Proteomes" id="UP000019486">
    <property type="component" value="Unassembled WGS sequence"/>
</dbReference>
<comment type="caution">
    <text evidence="3">The sequence shown here is derived from an EMBL/GenBank/DDBJ whole genome shotgun (WGS) entry which is preliminary data.</text>
</comment>
<dbReference type="EMBL" id="AVFL01000017">
    <property type="protein sequence ID" value="EWY38594.1"/>
    <property type="molecule type" value="Genomic_DNA"/>
</dbReference>
<dbReference type="InterPro" id="IPR036873">
    <property type="entry name" value="Rhodanese-like_dom_sf"/>
</dbReference>
<dbReference type="SUPFAM" id="SSF52821">
    <property type="entry name" value="Rhodanese/Cell cycle control phosphatase"/>
    <property type="match status" value="4"/>
</dbReference>
<protein>
    <recommendedName>
        <fullName evidence="2">Rhodanese domain-containing protein</fullName>
    </recommendedName>
</protein>
<evidence type="ECO:0000256" key="1">
    <source>
        <dbReference type="ARBA" id="ARBA00022737"/>
    </source>
</evidence>
<sequence length="531" mass="56762">MTRLYPRISADDLHARLLGNGELALLDVREEGVFGDAHILTASNAPLSRFERLVPALVPRAATNIVLVDDDETLAERAASLLARHGYGSVAILGGGLAAWQAAGHAVFSGVHVPSKAFGEFVELAYGTPHIDAPKLKRLIDAGEDLVILDSRPFDEYTWIGIPGALDCPSGELVSRARQTVRSDDTLVVVNCGGRTRSIIGAQILIDAGLPNPVVSLKDGTQGWHLAGFDVAHGQDLVAPPPGEAALIWARKAAEGLAARFEVPVIDAATLARFEEESDRRTLYRFDVRVDEEYLAGHRAGFLSAPGGQLVQATDTFIAVRQARVVLADTDGVRARATATWLIRMGFPNVFVLADDASADLVETGPSPETVLGLDDLAVAFMTAGELAGLLERGAAAVVDVATSRHYRAGHIPGSWFAIRGRLANAAAKLPKTPLHVLTSTDAVIARLAVPELEAAVGGPVRVLDGGTDAWIAAGLPLERDPERLASQPDDVLLKAFERRGEREAAMREYLSWEVGLVEQVTRDGTLRFRL</sequence>
<organism evidence="3 4">
    <name type="scientific">Skermanella stibiiresistens SB22</name>
    <dbReference type="NCBI Taxonomy" id="1385369"/>
    <lineage>
        <taxon>Bacteria</taxon>
        <taxon>Pseudomonadati</taxon>
        <taxon>Pseudomonadota</taxon>
        <taxon>Alphaproteobacteria</taxon>
        <taxon>Rhodospirillales</taxon>
        <taxon>Azospirillaceae</taxon>
        <taxon>Skermanella</taxon>
    </lineage>
</organism>
<reference evidence="3 4" key="1">
    <citation type="submission" date="2013-08" db="EMBL/GenBank/DDBJ databases">
        <title>The genome sequence of Skermanella stibiiresistens.</title>
        <authorList>
            <person name="Zhu W."/>
            <person name="Wang G."/>
        </authorList>
    </citation>
    <scope>NUCLEOTIDE SEQUENCE [LARGE SCALE GENOMIC DNA]</scope>
    <source>
        <strain evidence="3 4">SB22</strain>
    </source>
</reference>
<evidence type="ECO:0000313" key="4">
    <source>
        <dbReference type="Proteomes" id="UP000019486"/>
    </source>
</evidence>
<dbReference type="PANTHER" id="PTHR43855:SF1">
    <property type="entry name" value="THIOSULFATE SULFURTRANSFERASE"/>
    <property type="match status" value="1"/>
</dbReference>
<dbReference type="PROSITE" id="PS50206">
    <property type="entry name" value="RHODANESE_3"/>
    <property type="match status" value="4"/>
</dbReference>
<feature type="domain" description="Rhodanese" evidence="2">
    <location>
        <begin position="392"/>
        <end position="480"/>
    </location>
</feature>
<keyword evidence="1" id="KW-0677">Repeat</keyword>